<dbReference type="EMBL" id="CP060587">
    <property type="protein sequence ID" value="QNL94014.1"/>
    <property type="molecule type" value="Genomic_DNA"/>
</dbReference>
<name>A0ABX6SUB4_9ACTN</name>
<feature type="transmembrane region" description="Helical" evidence="2">
    <location>
        <begin position="316"/>
        <end position="335"/>
    </location>
</feature>
<evidence type="ECO:0008006" key="5">
    <source>
        <dbReference type="Google" id="ProtNLM"/>
    </source>
</evidence>
<gene>
    <name evidence="3" type="ORF">H9L21_13085</name>
</gene>
<protein>
    <recommendedName>
        <fullName evidence="5">WD40 repeat domain-containing protein</fullName>
    </recommendedName>
</protein>
<evidence type="ECO:0000313" key="4">
    <source>
        <dbReference type="Proteomes" id="UP000515871"/>
    </source>
</evidence>
<dbReference type="RefSeq" id="WP_154596540.1">
    <property type="nucleotide sequence ID" value="NZ_CP060587.1"/>
</dbReference>
<evidence type="ECO:0000256" key="2">
    <source>
        <dbReference type="SAM" id="Phobius"/>
    </source>
</evidence>
<keyword evidence="2" id="KW-0812">Transmembrane</keyword>
<feature type="compositionally biased region" description="Low complexity" evidence="1">
    <location>
        <begin position="285"/>
        <end position="301"/>
    </location>
</feature>
<reference evidence="3 4" key="1">
    <citation type="submission" date="2020-08" db="EMBL/GenBank/DDBJ databases">
        <title>Novel species in genus Aeromicrobium.</title>
        <authorList>
            <person name="Zhang G."/>
        </authorList>
    </citation>
    <scope>NUCLEOTIDE SEQUENCE [LARGE SCALE GENOMIC DNA]</scope>
    <source>
        <strain evidence="4">zg-629</strain>
    </source>
</reference>
<sequence length="348" mass="35946">MNPRHRRLLIPGLLLALIVVVVVASLIDRADAAVAEPVTTLSDPRITESSGLAVSTAEDDLAYTVNDSGNAAEVFAVDLTTGAVVGVTTVRAQFRDVEALALRDGTLWIGDIGDNRAERGDLALYAIEEPGRTTATVDARRFPVSLEGGPADVEALLAPPESDRLQVVTKSLADATVLMLSEGDLDVGRTTEFEQTASGLPALVTDGAYSRDGSRVTLLSYGSLWSIDPADWSVVGSGSLPPLEQSETVAFVSDDAVLVGSEGADSPLYRLALPSGGAATRDPDTVATATPEPTSSTAPVTGADEASDDVVDGRTLVVGGIGAAGLVAVLVFLVVRRGRSGGSRRALR</sequence>
<accession>A0ABX6SUB4</accession>
<keyword evidence="4" id="KW-1185">Reference proteome</keyword>
<keyword evidence="2" id="KW-1133">Transmembrane helix</keyword>
<dbReference type="SUPFAM" id="SSF101898">
    <property type="entry name" value="NHL repeat"/>
    <property type="match status" value="1"/>
</dbReference>
<dbReference type="Proteomes" id="UP000515871">
    <property type="component" value="Chromosome"/>
</dbReference>
<proteinExistence type="predicted"/>
<organism evidence="3 4">
    <name type="scientific">Aeromicrobium senzhongii</name>
    <dbReference type="NCBI Taxonomy" id="2663859"/>
    <lineage>
        <taxon>Bacteria</taxon>
        <taxon>Bacillati</taxon>
        <taxon>Actinomycetota</taxon>
        <taxon>Actinomycetes</taxon>
        <taxon>Propionibacteriales</taxon>
        <taxon>Nocardioidaceae</taxon>
        <taxon>Aeromicrobium</taxon>
    </lineage>
</organism>
<evidence type="ECO:0000256" key="1">
    <source>
        <dbReference type="SAM" id="MobiDB-lite"/>
    </source>
</evidence>
<feature type="region of interest" description="Disordered" evidence="1">
    <location>
        <begin position="274"/>
        <end position="306"/>
    </location>
</feature>
<evidence type="ECO:0000313" key="3">
    <source>
        <dbReference type="EMBL" id="QNL94014.1"/>
    </source>
</evidence>
<keyword evidence="2" id="KW-0472">Membrane</keyword>